<name>A0ABW4W800_9HYPH</name>
<dbReference type="EMBL" id="JBHUGY010000002">
    <property type="protein sequence ID" value="MFD2051742.1"/>
    <property type="molecule type" value="Genomic_DNA"/>
</dbReference>
<keyword evidence="2" id="KW-1185">Reference proteome</keyword>
<dbReference type="RefSeq" id="WP_379016555.1">
    <property type="nucleotide sequence ID" value="NZ_JBHUGY010000002.1"/>
</dbReference>
<accession>A0ABW4W800</accession>
<sequence length="95" mass="10705">MLVAMDSNTNSAEKFIIHVVLLSENVYVSRPVLAKKIAKKIFFICEQKVPDHEVWEFEPGTFVSVEERRGDDEAYLLAVAVAKGGRQSRSARPLK</sequence>
<comment type="caution">
    <text evidence="1">The sequence shown here is derived from an EMBL/GenBank/DDBJ whole genome shotgun (WGS) entry which is preliminary data.</text>
</comment>
<evidence type="ECO:0000313" key="1">
    <source>
        <dbReference type="EMBL" id="MFD2051742.1"/>
    </source>
</evidence>
<protein>
    <submittedName>
        <fullName evidence="1">Uncharacterized protein</fullName>
    </submittedName>
</protein>
<reference evidence="2" key="1">
    <citation type="journal article" date="2019" name="Int. J. Syst. Evol. Microbiol.">
        <title>The Global Catalogue of Microorganisms (GCM) 10K type strain sequencing project: providing services to taxonomists for standard genome sequencing and annotation.</title>
        <authorList>
            <consortium name="The Broad Institute Genomics Platform"/>
            <consortium name="The Broad Institute Genome Sequencing Center for Infectious Disease"/>
            <person name="Wu L."/>
            <person name="Ma J."/>
        </authorList>
    </citation>
    <scope>NUCLEOTIDE SEQUENCE [LARGE SCALE GENOMIC DNA]</scope>
    <source>
        <strain evidence="2">CGMCC 1.16226</strain>
    </source>
</reference>
<gene>
    <name evidence="1" type="ORF">ACFSQT_00720</name>
</gene>
<organism evidence="1 2">
    <name type="scientific">Mesorhizobium calcicola</name>
    <dbReference type="NCBI Taxonomy" id="1300310"/>
    <lineage>
        <taxon>Bacteria</taxon>
        <taxon>Pseudomonadati</taxon>
        <taxon>Pseudomonadota</taxon>
        <taxon>Alphaproteobacteria</taxon>
        <taxon>Hyphomicrobiales</taxon>
        <taxon>Phyllobacteriaceae</taxon>
        <taxon>Mesorhizobium</taxon>
    </lineage>
</organism>
<proteinExistence type="predicted"/>
<dbReference type="Proteomes" id="UP001597349">
    <property type="component" value="Unassembled WGS sequence"/>
</dbReference>
<evidence type="ECO:0000313" key="2">
    <source>
        <dbReference type="Proteomes" id="UP001597349"/>
    </source>
</evidence>